<comment type="caution">
    <text evidence="3">The sequence shown here is derived from an EMBL/GenBank/DDBJ whole genome shotgun (WGS) entry which is preliminary data.</text>
</comment>
<sequence length="554" mass="63321">MRRSQARVFEDAGEDENRKAQKKCCVYKYISVGQNIGERFRGNRMLKCLFCGREFHGNQYVAGRHFKHGKGCPTVTDKALVDIHYNTDYKLDRNILERMPRFEELHGPAPAMDPRRDEGELGEVRDDEDVVDMDSVVEEGARGGPSGTERGKGVVHVGADEAGSPTGKRKEREEGVRPGAQKRLRQNTIKESYSSQWEMEFKKRFLRFAYSQRLPFNVFGSEPWKNLVRHFRDLLGPMKVLWPLENEIVDIETVVRTVDDVVADLAEDRAFFYVTGATIMSDGKKSRDARPIVNCLVGGSRGLMMVRTMNREVRSALERTVDGDSWGIVPWDHSVRQLARLDRGGLHMSRVVQWTQNVTREVARVVRALPTDSARFIVQKVQAREAQRCTSDVETYKAVCWWSKWGQCVPQLQVIALHVMYMWMCSSPAERNWAVHEGVHTKKRNRLEFEKVAKLVEISANVRLLSHQRAGRLFALPWTLDESLLDMKGGIGTRPSWKGTDDSRMQQELESQRCSWQRDPCGSRAPPGEVAKVFGTRAATLRPHPRDDDNDYEG</sequence>
<dbReference type="InterPro" id="IPR012337">
    <property type="entry name" value="RNaseH-like_sf"/>
</dbReference>
<feature type="region of interest" description="Disordered" evidence="1">
    <location>
        <begin position="509"/>
        <end position="554"/>
    </location>
</feature>
<evidence type="ECO:0000256" key="1">
    <source>
        <dbReference type="SAM" id="MobiDB-lite"/>
    </source>
</evidence>
<proteinExistence type="predicted"/>
<dbReference type="Gramene" id="GBG65462">
    <property type="protein sequence ID" value="GBG65462"/>
    <property type="gene ID" value="CBR_g51056"/>
</dbReference>
<dbReference type="SUPFAM" id="SSF53098">
    <property type="entry name" value="Ribonuclease H-like"/>
    <property type="match status" value="1"/>
</dbReference>
<organism evidence="3 4">
    <name type="scientific">Chara braunii</name>
    <name type="common">Braun's stonewort</name>
    <dbReference type="NCBI Taxonomy" id="69332"/>
    <lineage>
        <taxon>Eukaryota</taxon>
        <taxon>Viridiplantae</taxon>
        <taxon>Streptophyta</taxon>
        <taxon>Charophyceae</taxon>
        <taxon>Charales</taxon>
        <taxon>Characeae</taxon>
        <taxon>Chara</taxon>
    </lineage>
</organism>
<dbReference type="STRING" id="69332.A0A388K5X8"/>
<reference evidence="3 4" key="1">
    <citation type="journal article" date="2018" name="Cell">
        <title>The Chara Genome: Secondary Complexity and Implications for Plant Terrestrialization.</title>
        <authorList>
            <person name="Nishiyama T."/>
            <person name="Sakayama H."/>
            <person name="Vries J.D."/>
            <person name="Buschmann H."/>
            <person name="Saint-Marcoux D."/>
            <person name="Ullrich K.K."/>
            <person name="Haas F.B."/>
            <person name="Vanderstraeten L."/>
            <person name="Becker D."/>
            <person name="Lang D."/>
            <person name="Vosolsobe S."/>
            <person name="Rombauts S."/>
            <person name="Wilhelmsson P.K.I."/>
            <person name="Janitza P."/>
            <person name="Kern R."/>
            <person name="Heyl A."/>
            <person name="Rumpler F."/>
            <person name="Villalobos L.I.A.C."/>
            <person name="Clay J.M."/>
            <person name="Skokan R."/>
            <person name="Toyoda A."/>
            <person name="Suzuki Y."/>
            <person name="Kagoshima H."/>
            <person name="Schijlen E."/>
            <person name="Tajeshwar N."/>
            <person name="Catarino B."/>
            <person name="Hetherington A.J."/>
            <person name="Saltykova A."/>
            <person name="Bonnot C."/>
            <person name="Breuninger H."/>
            <person name="Symeonidi A."/>
            <person name="Radhakrishnan G.V."/>
            <person name="Van Nieuwerburgh F."/>
            <person name="Deforce D."/>
            <person name="Chang C."/>
            <person name="Karol K.G."/>
            <person name="Hedrich R."/>
            <person name="Ulvskov P."/>
            <person name="Glockner G."/>
            <person name="Delwiche C.F."/>
            <person name="Petrasek J."/>
            <person name="Van de Peer Y."/>
            <person name="Friml J."/>
            <person name="Beilby M."/>
            <person name="Dolan L."/>
            <person name="Kohara Y."/>
            <person name="Sugano S."/>
            <person name="Fujiyama A."/>
            <person name="Delaux P.-M."/>
            <person name="Quint M."/>
            <person name="TheiBen G."/>
            <person name="Hagemann M."/>
            <person name="Harholt J."/>
            <person name="Dunand C."/>
            <person name="Zachgo S."/>
            <person name="Langdale J."/>
            <person name="Maumus F."/>
            <person name="Straeten D.V.D."/>
            <person name="Gould S.B."/>
            <person name="Rensing S.A."/>
        </authorList>
    </citation>
    <scope>NUCLEOTIDE SEQUENCE [LARGE SCALE GENOMIC DNA]</scope>
    <source>
        <strain evidence="3 4">S276</strain>
    </source>
</reference>
<evidence type="ECO:0000313" key="4">
    <source>
        <dbReference type="Proteomes" id="UP000265515"/>
    </source>
</evidence>
<protein>
    <recommendedName>
        <fullName evidence="2">HAT C-terminal dimerisation domain-containing protein</fullName>
    </recommendedName>
</protein>
<dbReference type="EMBL" id="BFEA01000062">
    <property type="protein sequence ID" value="GBG65462.1"/>
    <property type="molecule type" value="Genomic_DNA"/>
</dbReference>
<dbReference type="Proteomes" id="UP000265515">
    <property type="component" value="Unassembled WGS sequence"/>
</dbReference>
<dbReference type="Pfam" id="PF05699">
    <property type="entry name" value="Dimer_Tnp_hAT"/>
    <property type="match status" value="1"/>
</dbReference>
<dbReference type="AlphaFoldDB" id="A0A388K5X8"/>
<name>A0A388K5X8_CHABU</name>
<dbReference type="GO" id="GO:0046983">
    <property type="term" value="F:protein dimerization activity"/>
    <property type="evidence" value="ECO:0007669"/>
    <property type="project" value="InterPro"/>
</dbReference>
<evidence type="ECO:0000313" key="3">
    <source>
        <dbReference type="EMBL" id="GBG65462.1"/>
    </source>
</evidence>
<gene>
    <name evidence="3" type="ORF">CBR_g51056</name>
</gene>
<feature type="domain" description="HAT C-terminal dimerisation" evidence="2">
    <location>
        <begin position="394"/>
        <end position="458"/>
    </location>
</feature>
<feature type="region of interest" description="Disordered" evidence="1">
    <location>
        <begin position="138"/>
        <end position="181"/>
    </location>
</feature>
<keyword evidence="4" id="KW-1185">Reference proteome</keyword>
<accession>A0A388K5X8</accession>
<dbReference type="InterPro" id="IPR008906">
    <property type="entry name" value="HATC_C_dom"/>
</dbReference>
<evidence type="ECO:0000259" key="2">
    <source>
        <dbReference type="Pfam" id="PF05699"/>
    </source>
</evidence>